<name>A0A8T9SU32_9BACT</name>
<keyword evidence="3" id="KW-0460">Magnesium</keyword>
<proteinExistence type="inferred from homology"/>
<feature type="site" description="Moves into active site upon enzyme activation, plays a role in electron transfer" evidence="3">
    <location>
        <position position="468"/>
    </location>
</feature>
<keyword evidence="3 8" id="KW-0670">Pyruvate</keyword>
<organism evidence="8 9">
    <name type="scientific">Hymenobacter aerilatus</name>
    <dbReference type="NCBI Taxonomy" id="2932251"/>
    <lineage>
        <taxon>Bacteria</taxon>
        <taxon>Pseudomonadati</taxon>
        <taxon>Bacteroidota</taxon>
        <taxon>Cytophagia</taxon>
        <taxon>Cytophagales</taxon>
        <taxon>Hymenobacteraceae</taxon>
        <taxon>Hymenobacter</taxon>
    </lineage>
</organism>
<feature type="binding site" evidence="3">
    <location>
        <begin position="409"/>
        <end position="411"/>
    </location>
    <ligand>
        <name>thiamine diphosphate</name>
        <dbReference type="ChEBI" id="CHEBI:58937"/>
    </ligand>
</feature>
<comment type="domain">
    <text evidence="3">Has 4 domains; the Pyr domain which binds the pyrimidine moiety of the thiamine pyrophosphate cofactor, the FAD-binding domain, the PP-binding domain which binds the pyrophosphate portion of thiamine pyrophosphate and the C-terminal membrane binding region. The C-terminus is held closely against the rest of the protein and covers the active site; during activation it unfolds from the rest of the protein and forms an amphipathic helix upon membrane binding, exposing the active site.</text>
</comment>
<dbReference type="PROSITE" id="PS00187">
    <property type="entry name" value="TPP_ENZYMES"/>
    <property type="match status" value="1"/>
</dbReference>
<dbReference type="GO" id="GO:0030976">
    <property type="term" value="F:thiamine pyrophosphate binding"/>
    <property type="evidence" value="ECO:0007669"/>
    <property type="project" value="UniProtKB-UniRule"/>
</dbReference>
<dbReference type="HAMAP" id="MF_00850">
    <property type="entry name" value="POX"/>
    <property type="match status" value="1"/>
</dbReference>
<evidence type="ECO:0000259" key="5">
    <source>
        <dbReference type="Pfam" id="PF00205"/>
    </source>
</evidence>
<feature type="domain" description="Thiamine pyrophosphate enzyme TPP-binding" evidence="6">
    <location>
        <begin position="382"/>
        <end position="527"/>
    </location>
</feature>
<comment type="caution">
    <text evidence="3">Lacks conserved residue(s) required for the propagation of feature annotation.</text>
</comment>
<keyword evidence="9" id="KW-1185">Reference proteome</keyword>
<dbReference type="GO" id="GO:0052737">
    <property type="term" value="F:pyruvate dehydrogenase (quinone) activity"/>
    <property type="evidence" value="ECO:0007669"/>
    <property type="project" value="UniProtKB-UniRule"/>
</dbReference>
<dbReference type="Pfam" id="PF00205">
    <property type="entry name" value="TPP_enzyme_M"/>
    <property type="match status" value="1"/>
</dbReference>
<evidence type="ECO:0000259" key="7">
    <source>
        <dbReference type="Pfam" id="PF02776"/>
    </source>
</evidence>
<feature type="binding site" evidence="3">
    <location>
        <begin position="252"/>
        <end position="255"/>
    </location>
    <ligand>
        <name>FAD</name>
        <dbReference type="ChEBI" id="CHEBI:57692"/>
    </ligand>
</feature>
<dbReference type="Gene3D" id="3.40.50.1220">
    <property type="entry name" value="TPP-binding domain"/>
    <property type="match status" value="1"/>
</dbReference>
<keyword evidence="3" id="KW-0446">Lipid-binding</keyword>
<accession>A0A8T9SU32</accession>
<keyword evidence="2 3" id="KW-0786">Thiamine pyrophosphate</keyword>
<evidence type="ECO:0000256" key="2">
    <source>
        <dbReference type="ARBA" id="ARBA00023052"/>
    </source>
</evidence>
<comment type="cofactor">
    <cofactor evidence="3">
        <name>FAD</name>
        <dbReference type="ChEBI" id="CHEBI:57692"/>
    </cofactor>
    <text evidence="3">Binds 1 FAD per subunit.</text>
</comment>
<feature type="binding site" evidence="3">
    <location>
        <begin position="463"/>
        <end position="469"/>
    </location>
    <ligand>
        <name>thiamine diphosphate</name>
        <dbReference type="ChEBI" id="CHEBI:58937"/>
    </ligand>
</feature>
<dbReference type="InterPro" id="IPR000399">
    <property type="entry name" value="TPP-bd_CS"/>
</dbReference>
<keyword evidence="3 8" id="KW-0830">Ubiquinone</keyword>
<sequence>MAKKKVSEILIDTLLAAGVQRVYGVVGDSLNGVTDVIRQREGIGWVHVRHEEAGAFAAGAEAHLTQELAVCAGSCGPGNTHLINGLYDCHRSRVPVLAIASQIPSAEIGTQYFQETHPERLFQECSDYCELISTPEHAVRVIESAIQTALVKRGVAVIVLPGDVSEMEVEAPEPRLPARHRSATLRPSDADIADAATMLNGAEKITILAGAGCAKAHAELMQIASALKAPMVHALRGKEYIEYDNPFDVGMTGLLGFASGYHAIMDADVLLMLGTDFPYTQFLPHESKTIQVDCRAEHIGRRTRVDIGLAGDVGETIRQLLPHLVAKTERAHLDKALANYKDSRENLDELAIGKPGDDSMHPQYLTKLINELAAEDAVFTCDVGTPTVWAARYLAMNGQRRLLGSFNHGSMANAMPQAIGAQLVYPNRQVVALAGDGGFAMLLGDLLTLKQLNLPVKLVIYNNSSLGFVELEMKEAGLLPFETTLDNPNFAMLAESVGIRGIRVADPADLHASLAEAFAHPGPVVIDAIVKRAELSMPPTIELEQAKGFSLYALKAVMSGRGNEILDLAKDNLNLLGL</sequence>
<dbReference type="Pfam" id="PF02775">
    <property type="entry name" value="TPP_enzyme_C"/>
    <property type="match status" value="1"/>
</dbReference>
<evidence type="ECO:0000259" key="6">
    <source>
        <dbReference type="Pfam" id="PF02775"/>
    </source>
</evidence>
<comment type="cofactor">
    <cofactor evidence="3">
        <name>thiamine diphosphate</name>
        <dbReference type="ChEBI" id="CHEBI:58937"/>
    </cofactor>
    <text evidence="3">Binds 1 thiamine pyrophosphate per subunit.</text>
</comment>
<dbReference type="GO" id="GO:0005886">
    <property type="term" value="C:plasma membrane"/>
    <property type="evidence" value="ECO:0007669"/>
    <property type="project" value="UniProtKB-SubCell"/>
</dbReference>
<protein>
    <recommendedName>
        <fullName evidence="3">Pyruvate dehydrogenase [ubiquinone]</fullName>
        <ecNumber evidence="3">1.2.5.1</ecNumber>
    </recommendedName>
    <alternativeName>
        <fullName evidence="3">Pyruvate oxidase</fullName>
        <shortName evidence="3">POX</shortName>
    </alternativeName>
    <alternativeName>
        <fullName evidence="3">Pyruvate:ubiquinone-8 oxidoreductase</fullName>
    </alternativeName>
</protein>
<dbReference type="CDD" id="cd02014">
    <property type="entry name" value="TPP_POX"/>
    <property type="match status" value="1"/>
</dbReference>
<dbReference type="CDD" id="cd07039">
    <property type="entry name" value="TPP_PYR_POX"/>
    <property type="match status" value="1"/>
</dbReference>
<feature type="binding site" evidence="3">
    <location>
        <begin position="436"/>
        <end position="438"/>
    </location>
    <ligand>
        <name>thiamine diphosphate</name>
        <dbReference type="ChEBI" id="CHEBI:58937"/>
    </ligand>
</feature>
<feature type="region of interest" description="Membrane-binding domain" evidence="3">
    <location>
        <begin position="534"/>
        <end position="575"/>
    </location>
</feature>
<evidence type="ECO:0000313" key="9">
    <source>
        <dbReference type="Proteomes" id="UP000829925"/>
    </source>
</evidence>
<comment type="cofactor">
    <cofactor evidence="3">
        <name>Mg(2+)</name>
        <dbReference type="ChEBI" id="CHEBI:18420"/>
    </cofactor>
    <text evidence="3">Binds 1 Mg(2+) ion per subunit.</text>
</comment>
<feature type="binding site" evidence="3">
    <location>
        <position position="436"/>
    </location>
    <ligand>
        <name>Mg(2+)</name>
        <dbReference type="ChEBI" id="CHEBI:18420"/>
    </ligand>
</feature>
<dbReference type="PANTHER" id="PTHR42981">
    <property type="entry name" value="PYRUVATE DEHYDROGENASE [UBIQUINONE]"/>
    <property type="match status" value="1"/>
</dbReference>
<dbReference type="KEGG" id="haei:MUN82_00670"/>
<comment type="similarity">
    <text evidence="1 3 4">Belongs to the TPP enzyme family.</text>
</comment>
<keyword evidence="3" id="KW-1003">Cell membrane</keyword>
<dbReference type="InterPro" id="IPR047212">
    <property type="entry name" value="TPP_POXB-like"/>
</dbReference>
<comment type="subunit">
    <text evidence="3">Homotetramer.</text>
</comment>
<evidence type="ECO:0000256" key="3">
    <source>
        <dbReference type="HAMAP-Rule" id="MF_00850"/>
    </source>
</evidence>
<evidence type="ECO:0000256" key="1">
    <source>
        <dbReference type="ARBA" id="ARBA00007812"/>
    </source>
</evidence>
<feature type="domain" description="Thiamine pyrophosphate enzyme central" evidence="5">
    <location>
        <begin position="192"/>
        <end position="320"/>
    </location>
</feature>
<dbReference type="Pfam" id="PF02776">
    <property type="entry name" value="TPP_enzyme_N"/>
    <property type="match status" value="1"/>
</dbReference>
<dbReference type="InterPro" id="IPR029035">
    <property type="entry name" value="DHS-like_NAD/FAD-binding_dom"/>
</dbReference>
<dbReference type="GO" id="GO:0048039">
    <property type="term" value="F:ubiquinone binding"/>
    <property type="evidence" value="ECO:0007669"/>
    <property type="project" value="UniProtKB-UniRule"/>
</dbReference>
<dbReference type="RefSeq" id="WP_245093945.1">
    <property type="nucleotide sequence ID" value="NZ_CP095053.1"/>
</dbReference>
<comment type="subcellular location">
    <subcellularLocation>
        <location evidence="3">Cell membrane</location>
        <topology evidence="3">Peripheral membrane protein</topology>
        <orientation evidence="3">Cytoplasmic side</orientation>
    </subcellularLocation>
</comment>
<keyword evidence="3" id="KW-0472">Membrane</keyword>
<feature type="binding site" evidence="3">
    <location>
        <position position="51"/>
    </location>
    <ligand>
        <name>thiamine diphosphate</name>
        <dbReference type="ChEBI" id="CHEBI:58937"/>
    </ligand>
</feature>
<feature type="binding site" evidence="3">
    <location>
        <position position="293"/>
    </location>
    <ligand>
        <name>FAD</name>
        <dbReference type="ChEBI" id="CHEBI:57692"/>
    </ligand>
</feature>
<dbReference type="GO" id="GO:0000287">
    <property type="term" value="F:magnesium ion binding"/>
    <property type="evidence" value="ECO:0007669"/>
    <property type="project" value="UniProtKB-UniRule"/>
</dbReference>
<dbReference type="EMBL" id="CP095053">
    <property type="protein sequence ID" value="UOR05628.1"/>
    <property type="molecule type" value="Genomic_DNA"/>
</dbReference>
<dbReference type="Gene3D" id="3.40.50.970">
    <property type="match status" value="2"/>
</dbReference>
<evidence type="ECO:0000313" key="8">
    <source>
        <dbReference type="EMBL" id="UOR05628.1"/>
    </source>
</evidence>
<feature type="domain" description="Thiamine pyrophosphate enzyme N-terminal TPP-binding" evidence="7">
    <location>
        <begin position="5"/>
        <end position="115"/>
    </location>
</feature>
<comment type="activity regulation">
    <text evidence="3">The C-terminus inhibits activity; it has to move for the enzyme to be active. Activated by lipid-binding, which occurs via the C-terminus.</text>
</comment>
<dbReference type="EC" id="1.2.5.1" evidence="3"/>
<dbReference type="InterPro" id="IPR044261">
    <property type="entry name" value="Pyruvate_dehydrogenase"/>
</dbReference>
<feature type="binding site" evidence="3">
    <location>
        <position position="463"/>
    </location>
    <ligand>
        <name>Mg(2+)</name>
        <dbReference type="ChEBI" id="CHEBI:18420"/>
    </ligand>
</feature>
<dbReference type="Proteomes" id="UP000829925">
    <property type="component" value="Chromosome"/>
</dbReference>
<keyword evidence="3" id="KW-0479">Metal-binding</keyword>
<feature type="region of interest" description="FAD-binding domain" evidence="3">
    <location>
        <begin position="184"/>
        <end position="335"/>
    </location>
</feature>
<comment type="function">
    <text evidence="3">A peripheral cell membrane enzyme that catalyzes the oxidative decarboxylation of pyruvate to form acetate and CO(2). It channels electrons from the cytoplasm to the respiratory chain at the cell membrane via ubiquinone.</text>
</comment>
<dbReference type="NCBIfam" id="NF006591">
    <property type="entry name" value="PRK09124.1"/>
    <property type="match status" value="1"/>
</dbReference>
<dbReference type="InterPro" id="IPR012001">
    <property type="entry name" value="Thiamin_PyroP_enz_TPP-bd_dom"/>
</dbReference>
<gene>
    <name evidence="3 8" type="primary">poxB</name>
    <name evidence="8" type="ORF">MUN82_00670</name>
</gene>
<dbReference type="InterPro" id="IPR047211">
    <property type="entry name" value="POXB-like"/>
</dbReference>
<keyword evidence="3" id="KW-0285">Flavoprotein</keyword>
<dbReference type="GO" id="GO:0050660">
    <property type="term" value="F:flavin adenine dinucleotide binding"/>
    <property type="evidence" value="ECO:0007669"/>
    <property type="project" value="UniProtKB-UniRule"/>
</dbReference>
<dbReference type="GO" id="GO:0042867">
    <property type="term" value="P:pyruvate catabolic process"/>
    <property type="evidence" value="ECO:0007669"/>
    <property type="project" value="UniProtKB-UniRule"/>
</dbReference>
<reference evidence="8 9" key="1">
    <citation type="submission" date="2022-04" db="EMBL/GenBank/DDBJ databases">
        <title>Hymenobacter sp. isolated from the air.</title>
        <authorList>
            <person name="Won M."/>
            <person name="Lee C.-M."/>
            <person name="Woen H.-Y."/>
            <person name="Kwon S.-W."/>
        </authorList>
    </citation>
    <scope>NUCLEOTIDE SEQUENCE [LARGE SCALE GENOMIC DNA]</scope>
    <source>
        <strain evidence="9">5413 J-13</strain>
    </source>
</reference>
<keyword evidence="3" id="KW-0274">FAD</keyword>
<dbReference type="SUPFAM" id="SSF52518">
    <property type="entry name" value="Thiamin diphosphate-binding fold (THDP-binding)"/>
    <property type="match status" value="2"/>
</dbReference>
<dbReference type="InterPro" id="IPR011766">
    <property type="entry name" value="TPP_enzyme_TPP-bd"/>
</dbReference>
<keyword evidence="3" id="KW-0547">Nucleotide-binding</keyword>
<dbReference type="InterPro" id="IPR047210">
    <property type="entry name" value="TPP_PYR_POXB-like"/>
</dbReference>
<comment type="catalytic activity">
    <reaction evidence="3">
        <text>a ubiquinone + pyruvate + H2O = a ubiquinol + acetate + CO2</text>
        <dbReference type="Rhea" id="RHEA:27405"/>
        <dbReference type="Rhea" id="RHEA-COMP:9565"/>
        <dbReference type="Rhea" id="RHEA-COMP:9566"/>
        <dbReference type="ChEBI" id="CHEBI:15361"/>
        <dbReference type="ChEBI" id="CHEBI:15377"/>
        <dbReference type="ChEBI" id="CHEBI:16389"/>
        <dbReference type="ChEBI" id="CHEBI:16526"/>
        <dbReference type="ChEBI" id="CHEBI:17976"/>
        <dbReference type="ChEBI" id="CHEBI:30089"/>
        <dbReference type="EC" id="1.2.5.1"/>
    </reaction>
</comment>
<dbReference type="SUPFAM" id="SSF52467">
    <property type="entry name" value="DHS-like NAD/FAD-binding domain"/>
    <property type="match status" value="1"/>
</dbReference>
<keyword evidence="3 8" id="KW-0560">Oxidoreductase</keyword>
<dbReference type="PANTHER" id="PTHR42981:SF2">
    <property type="entry name" value="PYRUVATE DEHYDROGENASE [UBIQUINONE]"/>
    <property type="match status" value="1"/>
</dbReference>
<feature type="binding site" evidence="3">
    <location>
        <begin position="275"/>
        <end position="279"/>
    </location>
    <ligand>
        <name>FAD</name>
        <dbReference type="ChEBI" id="CHEBI:57692"/>
    </ligand>
</feature>
<dbReference type="InterPro" id="IPR029061">
    <property type="entry name" value="THDP-binding"/>
</dbReference>
<dbReference type="InterPro" id="IPR012000">
    <property type="entry name" value="Thiamin_PyroP_enz_cen_dom"/>
</dbReference>
<evidence type="ECO:0000256" key="4">
    <source>
        <dbReference type="RuleBase" id="RU362132"/>
    </source>
</evidence>
<dbReference type="AlphaFoldDB" id="A0A8T9SU32"/>
<dbReference type="GO" id="GO:0008289">
    <property type="term" value="F:lipid binding"/>
    <property type="evidence" value="ECO:0007669"/>
    <property type="project" value="UniProtKB-UniRule"/>
</dbReference>